<feature type="domain" description="GmrSD restriction endonucleases N-terminal" evidence="1">
    <location>
        <begin position="11"/>
        <end position="175"/>
    </location>
</feature>
<dbReference type="PANTHER" id="PTHR35149:SF2">
    <property type="entry name" value="DUF262 DOMAIN-CONTAINING PROTEIN"/>
    <property type="match status" value="1"/>
</dbReference>
<dbReference type="PANTHER" id="PTHR35149">
    <property type="entry name" value="SLL5132 PROTEIN"/>
    <property type="match status" value="1"/>
</dbReference>
<protein>
    <recommendedName>
        <fullName evidence="1">GmrSD restriction endonucleases N-terminal domain-containing protein</fullName>
    </recommendedName>
</protein>
<dbReference type="Pfam" id="PF03235">
    <property type="entry name" value="GmrSD_N"/>
    <property type="match status" value="1"/>
</dbReference>
<dbReference type="PATRIC" id="fig|1632867.3.peg.3212"/>
<dbReference type="Proteomes" id="UP000033684">
    <property type="component" value="Unassembled WGS sequence"/>
</dbReference>
<evidence type="ECO:0000313" key="2">
    <source>
        <dbReference type="EMBL" id="KJV05249.1"/>
    </source>
</evidence>
<comment type="caution">
    <text evidence="2">The sequence shown here is derived from an EMBL/GenBank/DDBJ whole genome shotgun (WGS) entry which is preliminary data.</text>
</comment>
<evidence type="ECO:0000313" key="3">
    <source>
        <dbReference type="Proteomes" id="UP000033684"/>
    </source>
</evidence>
<gene>
    <name evidence="2" type="ORF">VZ94_19590</name>
</gene>
<reference evidence="2 3" key="2">
    <citation type="journal article" date="2016" name="Microb. Ecol.">
        <title>Genome Characteristics of a Novel Type I Methanotroph (Sn10-6) Isolated from a Flooded Indian Rice Field.</title>
        <authorList>
            <person name="Rahalkar M.C."/>
            <person name="Pandit P.S."/>
            <person name="Dhakephalkar P.K."/>
            <person name="Pore S."/>
            <person name="Arora P."/>
            <person name="Kapse N."/>
        </authorList>
    </citation>
    <scope>NUCLEOTIDE SEQUENCE [LARGE SCALE GENOMIC DNA]</scope>
    <source>
        <strain evidence="2 3">Sn10-6</strain>
    </source>
</reference>
<organism evidence="2 3">
    <name type="scientific">Methylocucumis oryzae</name>
    <dbReference type="NCBI Taxonomy" id="1632867"/>
    <lineage>
        <taxon>Bacteria</taxon>
        <taxon>Pseudomonadati</taxon>
        <taxon>Pseudomonadota</taxon>
        <taxon>Gammaproteobacteria</taxon>
        <taxon>Methylococcales</taxon>
        <taxon>Methylococcaceae</taxon>
        <taxon>Methylocucumis</taxon>
    </lineage>
</organism>
<reference evidence="3" key="1">
    <citation type="submission" date="2015-03" db="EMBL/GenBank/DDBJ databases">
        <title>Draft genome sequence of a novel methanotroph (Sn10-6) isolated from flooded ricefield rhizosphere in India.</title>
        <authorList>
            <person name="Pandit P.S."/>
            <person name="Pore S.D."/>
            <person name="Arora P."/>
            <person name="Kapse N.G."/>
            <person name="Dhakephalkar P.K."/>
            <person name="Rahalkar M.C."/>
        </authorList>
    </citation>
    <scope>NUCLEOTIDE SEQUENCE [LARGE SCALE GENOMIC DNA]</scope>
    <source>
        <strain evidence="3">Sn10-6</strain>
    </source>
</reference>
<sequence length="178" mass="21032">MSKLNVDQKTIFDLLSDRKADFLIPDYQRPYAWNDEQCQTLWDDIFLFSFPDNNYEAFDKNEEYFLGSIVTYKNEDGKSEVIDGQQRLTTLMLILRAFYDKFANMQDSNSKSTRARIEKCIWKTDEFDNADKNTLKIDSEVATDNDKEEFLELLRTGIVKQGSKSQYVLNYQFFPEKN</sequence>
<proteinExistence type="predicted"/>
<keyword evidence="3" id="KW-1185">Reference proteome</keyword>
<dbReference type="EMBL" id="LAJX01000264">
    <property type="protein sequence ID" value="KJV05249.1"/>
    <property type="molecule type" value="Genomic_DNA"/>
</dbReference>
<accession>A0A0F3IIF6</accession>
<name>A0A0F3IIF6_9GAMM</name>
<dbReference type="AlphaFoldDB" id="A0A0F3IIF6"/>
<dbReference type="RefSeq" id="WP_045780518.1">
    <property type="nucleotide sequence ID" value="NZ_LAJX01000264.1"/>
</dbReference>
<evidence type="ECO:0000259" key="1">
    <source>
        <dbReference type="Pfam" id="PF03235"/>
    </source>
</evidence>
<dbReference type="InterPro" id="IPR004919">
    <property type="entry name" value="GmrSD_N"/>
</dbReference>